<keyword evidence="1" id="KW-0732">Signal</keyword>
<reference evidence="2 3" key="1">
    <citation type="journal article" date="2014" name="Genome Biol. Evol.">
        <title>The genome of the myxosporean Thelohanellus kitauei shows adaptations to nutrient acquisition within its fish host.</title>
        <authorList>
            <person name="Yang Y."/>
            <person name="Xiong J."/>
            <person name="Zhou Z."/>
            <person name="Huo F."/>
            <person name="Miao W."/>
            <person name="Ran C."/>
            <person name="Liu Y."/>
            <person name="Zhang J."/>
            <person name="Feng J."/>
            <person name="Wang M."/>
            <person name="Wang M."/>
            <person name="Wang L."/>
            <person name="Yao B."/>
        </authorList>
    </citation>
    <scope>NUCLEOTIDE SEQUENCE [LARGE SCALE GENOMIC DNA]</scope>
    <source>
        <strain evidence="2">Wuqing</strain>
    </source>
</reference>
<proteinExistence type="predicted"/>
<evidence type="ECO:0000313" key="2">
    <source>
        <dbReference type="EMBL" id="KII64335.1"/>
    </source>
</evidence>
<feature type="signal peptide" evidence="1">
    <location>
        <begin position="1"/>
        <end position="17"/>
    </location>
</feature>
<gene>
    <name evidence="2" type="ORF">RF11_01139</name>
</gene>
<feature type="chain" id="PRO_5002152138" evidence="1">
    <location>
        <begin position="18"/>
        <end position="161"/>
    </location>
</feature>
<organism evidence="2 3">
    <name type="scientific">Thelohanellus kitauei</name>
    <name type="common">Myxosporean</name>
    <dbReference type="NCBI Taxonomy" id="669202"/>
    <lineage>
        <taxon>Eukaryota</taxon>
        <taxon>Metazoa</taxon>
        <taxon>Cnidaria</taxon>
        <taxon>Myxozoa</taxon>
        <taxon>Myxosporea</taxon>
        <taxon>Bivalvulida</taxon>
        <taxon>Platysporina</taxon>
        <taxon>Myxobolidae</taxon>
        <taxon>Thelohanellus</taxon>
    </lineage>
</organism>
<sequence>MKIGLIFLVLVFVKTISLILEQSSDLKQKESKIDFLIEVMKCLRREKPDFCSTRPSFDDFPSYVDSLIERGKQMVVINGEVKSGDTGDMYPFLESVVNNHFIRDDEFSLVIKECIRLIMDGIVRSSQRCAVPNVSGRILKHIRAWFQAAKSFLLSSNRNLS</sequence>
<dbReference type="AlphaFoldDB" id="A0A0C2MJ01"/>
<comment type="caution">
    <text evidence="2">The sequence shown here is derived from an EMBL/GenBank/DDBJ whole genome shotgun (WGS) entry which is preliminary data.</text>
</comment>
<evidence type="ECO:0000313" key="3">
    <source>
        <dbReference type="Proteomes" id="UP000031668"/>
    </source>
</evidence>
<evidence type="ECO:0000256" key="1">
    <source>
        <dbReference type="SAM" id="SignalP"/>
    </source>
</evidence>
<dbReference type="Proteomes" id="UP000031668">
    <property type="component" value="Unassembled WGS sequence"/>
</dbReference>
<keyword evidence="3" id="KW-1185">Reference proteome</keyword>
<name>A0A0C2MJ01_THEKT</name>
<dbReference type="EMBL" id="JWZT01004328">
    <property type="protein sequence ID" value="KII64335.1"/>
    <property type="molecule type" value="Genomic_DNA"/>
</dbReference>
<protein>
    <submittedName>
        <fullName evidence="2">Uncharacterized protein</fullName>
    </submittedName>
</protein>
<accession>A0A0C2MJ01</accession>